<gene>
    <name evidence="1" type="ORF">SAMN05444410_104198</name>
</gene>
<keyword evidence="2" id="KW-1185">Reference proteome</keyword>
<dbReference type="EMBL" id="FNNO01000004">
    <property type="protein sequence ID" value="SDW64505.1"/>
    <property type="molecule type" value="Genomic_DNA"/>
</dbReference>
<comment type="caution">
    <text evidence="1">The sequence shown here is derived from an EMBL/GenBank/DDBJ whole genome shotgun (WGS) entry which is preliminary data.</text>
</comment>
<dbReference type="AlphaFoldDB" id="A0A8X8IEN8"/>
<protein>
    <submittedName>
        <fullName evidence="1">Uncharacterized protein</fullName>
    </submittedName>
</protein>
<dbReference type="RefSeq" id="WP_092723253.1">
    <property type="nucleotide sequence ID" value="NZ_FNNO01000004.1"/>
</dbReference>
<name>A0A8X8IEN8_9BACT</name>
<evidence type="ECO:0000313" key="1">
    <source>
        <dbReference type="EMBL" id="SDW64505.1"/>
    </source>
</evidence>
<proteinExistence type="predicted"/>
<organism evidence="1 2">
    <name type="scientific">Hydrobacter penzbergensis</name>
    <dbReference type="NCBI Taxonomy" id="1235997"/>
    <lineage>
        <taxon>Bacteria</taxon>
        <taxon>Pseudomonadati</taxon>
        <taxon>Bacteroidota</taxon>
        <taxon>Chitinophagia</taxon>
        <taxon>Chitinophagales</taxon>
        <taxon>Chitinophagaceae</taxon>
        <taxon>Hydrobacter</taxon>
    </lineage>
</organism>
<reference evidence="1 2" key="1">
    <citation type="submission" date="2016-10" db="EMBL/GenBank/DDBJ databases">
        <authorList>
            <person name="Varghese N."/>
            <person name="Submissions S."/>
        </authorList>
    </citation>
    <scope>NUCLEOTIDE SEQUENCE [LARGE SCALE GENOMIC DNA]</scope>
    <source>
        <strain evidence="1 2">DSM 25353</strain>
    </source>
</reference>
<evidence type="ECO:0000313" key="2">
    <source>
        <dbReference type="Proteomes" id="UP000198711"/>
    </source>
</evidence>
<dbReference type="Proteomes" id="UP000198711">
    <property type="component" value="Unassembled WGS sequence"/>
</dbReference>
<sequence>MKSNFPTQACYSQPFRLGEEELQNPDRVIACFFNAYPLSIAKQQLCNCVEVALSTDNPFYTDADDRADLLRFYHFLEELLEAAYAMKQYVH</sequence>
<accession>A0A8X8IEN8</accession>